<evidence type="ECO:0000256" key="1">
    <source>
        <dbReference type="SAM" id="SignalP"/>
    </source>
</evidence>
<keyword evidence="3" id="KW-1185">Reference proteome</keyword>
<feature type="chain" id="PRO_5047012454" description="Molecular chaperone" evidence="1">
    <location>
        <begin position="24"/>
        <end position="271"/>
    </location>
</feature>
<accession>A0ABR6EXH4</accession>
<proteinExistence type="predicted"/>
<gene>
    <name evidence="2" type="ORF">GM920_13310</name>
</gene>
<dbReference type="RefSeq" id="WP_182958085.1">
    <property type="nucleotide sequence ID" value="NZ_WNXC01000004.1"/>
</dbReference>
<dbReference type="Proteomes" id="UP000636110">
    <property type="component" value="Unassembled WGS sequence"/>
</dbReference>
<dbReference type="EMBL" id="WNXC01000004">
    <property type="protein sequence ID" value="MBB2149876.1"/>
    <property type="molecule type" value="Genomic_DNA"/>
</dbReference>
<sequence>MKQMRCLLILIVFLFSFTDISHAQRVNINPTQLNFNTAAGETSTQTLTISNVSDEKQVFQLSVGDWLRDSLGNHQYLPAGKLRRSCAPWISLENVFVELEPRTAKDIRITLAAPADSMQMKEMKWAMLFIQSVKEQVGNKKKKGKVNAVINEIFRFGIHIYQIPPGVHDYSAKALMLREDPVTRGLYNFTIENTGNIMLQCFAHLELTNMESGEEIKLPNTEFPIFPEAKRTIPLQLPANLKKGRYSVLALLEYHDDLPLEAIEMTIEIKT</sequence>
<organism evidence="2 3">
    <name type="scientific">Pedobacter gandavensis</name>
    <dbReference type="NCBI Taxonomy" id="2679963"/>
    <lineage>
        <taxon>Bacteria</taxon>
        <taxon>Pseudomonadati</taxon>
        <taxon>Bacteroidota</taxon>
        <taxon>Sphingobacteriia</taxon>
        <taxon>Sphingobacteriales</taxon>
        <taxon>Sphingobacteriaceae</taxon>
        <taxon>Pedobacter</taxon>
    </lineage>
</organism>
<comment type="caution">
    <text evidence="2">The sequence shown here is derived from an EMBL/GenBank/DDBJ whole genome shotgun (WGS) entry which is preliminary data.</text>
</comment>
<name>A0ABR6EXH4_9SPHI</name>
<evidence type="ECO:0008006" key="4">
    <source>
        <dbReference type="Google" id="ProtNLM"/>
    </source>
</evidence>
<protein>
    <recommendedName>
        <fullName evidence="4">Molecular chaperone</fullName>
    </recommendedName>
</protein>
<evidence type="ECO:0000313" key="2">
    <source>
        <dbReference type="EMBL" id="MBB2149876.1"/>
    </source>
</evidence>
<feature type="signal peptide" evidence="1">
    <location>
        <begin position="1"/>
        <end position="23"/>
    </location>
</feature>
<reference evidence="2 3" key="1">
    <citation type="submission" date="2019-11" db="EMBL/GenBank/DDBJ databases">
        <title>Description of Pedobacter sp. LMG 31462T.</title>
        <authorList>
            <person name="Carlier A."/>
            <person name="Qi S."/>
            <person name="Vandamme P."/>
        </authorList>
    </citation>
    <scope>NUCLEOTIDE SEQUENCE [LARGE SCALE GENOMIC DNA]</scope>
    <source>
        <strain evidence="2 3">LMG 31462</strain>
    </source>
</reference>
<evidence type="ECO:0000313" key="3">
    <source>
        <dbReference type="Proteomes" id="UP000636110"/>
    </source>
</evidence>
<keyword evidence="1" id="KW-0732">Signal</keyword>